<feature type="compositionally biased region" description="Basic and acidic residues" evidence="1">
    <location>
        <begin position="696"/>
        <end position="712"/>
    </location>
</feature>
<feature type="domain" description="Cryptic loci regulator 2 N-terminal" evidence="3">
    <location>
        <begin position="73"/>
        <end position="136"/>
    </location>
</feature>
<accession>A0ABR3BWQ8</accession>
<keyword evidence="5" id="KW-1185">Reference proteome</keyword>
<feature type="domain" description="Cryptic loci regulator 2 C-terminal" evidence="2">
    <location>
        <begin position="467"/>
        <end position="606"/>
    </location>
</feature>
<evidence type="ECO:0000259" key="2">
    <source>
        <dbReference type="Pfam" id="PF10383"/>
    </source>
</evidence>
<feature type="region of interest" description="Disordered" evidence="1">
    <location>
        <begin position="691"/>
        <end position="718"/>
    </location>
</feature>
<evidence type="ECO:0008006" key="6">
    <source>
        <dbReference type="Google" id="ProtNLM"/>
    </source>
</evidence>
<evidence type="ECO:0000259" key="3">
    <source>
        <dbReference type="Pfam" id="PF16761"/>
    </source>
</evidence>
<dbReference type="Pfam" id="PF16761">
    <property type="entry name" value="Clr2_transil"/>
    <property type="match status" value="1"/>
</dbReference>
<dbReference type="EMBL" id="ATAM02000003">
    <property type="protein sequence ID" value="KAL0252828.1"/>
    <property type="molecule type" value="Genomic_DNA"/>
</dbReference>
<dbReference type="GeneID" id="91989078"/>
<name>A0ABR3BWQ8_9TREE</name>
<gene>
    <name evidence="4" type="ORF">I308_102220</name>
</gene>
<comment type="caution">
    <text evidence="4">The sequence shown here is derived from an EMBL/GenBank/DDBJ whole genome shotgun (WGS) entry which is preliminary data.</text>
</comment>
<feature type="region of interest" description="Disordered" evidence="1">
    <location>
        <begin position="1"/>
        <end position="34"/>
    </location>
</feature>
<protein>
    <recommendedName>
        <fullName evidence="6">Cryptic loci regulator 2 N-terminal domain-containing protein</fullName>
    </recommendedName>
</protein>
<reference evidence="4 5" key="2">
    <citation type="submission" date="2024-01" db="EMBL/GenBank/DDBJ databases">
        <title>Comparative genomics of Cryptococcus and Kwoniella reveals pathogenesis evolution and contrasting modes of karyotype evolution via chromosome fusion or intercentromeric recombination.</title>
        <authorList>
            <person name="Coelho M.A."/>
            <person name="David-Palma M."/>
            <person name="Shea T."/>
            <person name="Bowers K."/>
            <person name="Mcginley-Smith S."/>
            <person name="Mohammad A.W."/>
            <person name="Gnirke A."/>
            <person name="Yurkov A.M."/>
            <person name="Nowrousian M."/>
            <person name="Sun S."/>
            <person name="Cuomo C.A."/>
            <person name="Heitman J."/>
        </authorList>
    </citation>
    <scope>NUCLEOTIDE SEQUENCE [LARGE SCALE GENOMIC DNA]</scope>
    <source>
        <strain evidence="4 5">IND107</strain>
    </source>
</reference>
<proteinExistence type="predicted"/>
<dbReference type="InterPro" id="IPR038986">
    <property type="entry name" value="Clr2"/>
</dbReference>
<evidence type="ECO:0000313" key="4">
    <source>
        <dbReference type="EMBL" id="KAL0252828.1"/>
    </source>
</evidence>
<evidence type="ECO:0000256" key="1">
    <source>
        <dbReference type="SAM" id="MobiDB-lite"/>
    </source>
</evidence>
<dbReference type="Proteomes" id="UP000054399">
    <property type="component" value="Unassembled WGS sequence"/>
</dbReference>
<dbReference type="InterPro" id="IPR018839">
    <property type="entry name" value="Tscrpt-silencing_Clr2_C"/>
</dbReference>
<feature type="compositionally biased region" description="Basic and acidic residues" evidence="1">
    <location>
        <begin position="172"/>
        <end position="190"/>
    </location>
</feature>
<dbReference type="InterPro" id="IPR031915">
    <property type="entry name" value="Clr2_N"/>
</dbReference>
<organism evidence="4 5">
    <name type="scientific">Cryptococcus tetragattii IND107</name>
    <dbReference type="NCBI Taxonomy" id="1296105"/>
    <lineage>
        <taxon>Eukaryota</taxon>
        <taxon>Fungi</taxon>
        <taxon>Dikarya</taxon>
        <taxon>Basidiomycota</taxon>
        <taxon>Agaricomycotina</taxon>
        <taxon>Tremellomycetes</taxon>
        <taxon>Tremellales</taxon>
        <taxon>Cryptococcaceae</taxon>
        <taxon>Cryptococcus</taxon>
        <taxon>Cryptococcus gattii species complex</taxon>
    </lineage>
</organism>
<reference evidence="5" key="1">
    <citation type="submission" date="2015-01" db="EMBL/GenBank/DDBJ databases">
        <title>The Genome Sequence of Cryptococcus gattii MMRL2647.</title>
        <authorList>
            <consortium name="The Broad Institute Genomics Platform"/>
            <person name="Cuomo C."/>
            <person name="Litvintseva A."/>
            <person name="Chen Y."/>
            <person name="Heitman J."/>
            <person name="Sun S."/>
            <person name="Springer D."/>
            <person name="Dromer F."/>
            <person name="Young S."/>
            <person name="Zeng Q."/>
            <person name="Gargeya S."/>
            <person name="Abouelleil A."/>
            <person name="Alvarado L."/>
            <person name="Chapman S.B."/>
            <person name="Gainer-Dewar J."/>
            <person name="Goldberg J."/>
            <person name="Griggs A."/>
            <person name="Gujja S."/>
            <person name="Hansen M."/>
            <person name="Howarth C."/>
            <person name="Imamovic A."/>
            <person name="Larimer J."/>
            <person name="Murphy C."/>
            <person name="Naylor J."/>
            <person name="Pearson M."/>
            <person name="Priest M."/>
            <person name="Roberts A."/>
            <person name="Saif S."/>
            <person name="Shea T."/>
            <person name="Sykes S."/>
            <person name="Wortman J."/>
            <person name="Nusbaum C."/>
            <person name="Birren B."/>
        </authorList>
    </citation>
    <scope>NUCLEOTIDE SEQUENCE [LARGE SCALE GENOMIC DNA]</scope>
    <source>
        <strain evidence="5">IND107</strain>
    </source>
</reference>
<dbReference type="PANTHER" id="PTHR38046:SF1">
    <property type="entry name" value="CRYPTIC LOCI REGULATOR 2"/>
    <property type="match status" value="1"/>
</dbReference>
<dbReference type="PANTHER" id="PTHR38046">
    <property type="entry name" value="CRYPTIC LOCI REGULATOR 2"/>
    <property type="match status" value="1"/>
</dbReference>
<sequence length="718" mass="81696">MPGKASHPALVWPRTDGEKSRWPQTSPPKANDWYFEEVPENDPKYQLYEHKAAEGIVKFLGLKIDATKQRIPLPDGYKIYAHRKKQPDGSLRTDYYVFGSSNAPRFRSTREFEPHAVWLFDTSKSILDHSQCGCPYSKAGKRIKARQSLPAAPKRPLPSASPSPAQISAKRPKTDGDDTDREKEKAEGKEKGKKKERVAPASEPRLKAARVVQETKLKDQVHEHEELGEDIQDPDNEGTIPSIVPDRAAELTQNRRFRKGELVWYKIDTILPSEELPESNNARPLTHWPGLVSNVELTVRTVDPPARPSKMAQMIVQFYAYHIRPLGIFSPYDEVIMDPKDMIPWLGGDQLNGGPRAYDAVGQQAMHALRQHAQKQAEEMKKQGKGPKEMEMLLKEPPGWHTRWGKKIKFSEMKDWDMIVTKFAFALRVAGIIGKCWTLTDRIEPLEDDPDLSDEDLKALKAGEKIFYQGLFWGGERIWLEDMVRLKANRKIYAQNQNFPPPSEGASERAVTMRISKIEIERNFNSRSVTFNCMLYGDLYEIAKLSEDEMTDPESGYLNVLTGEEGSGQIPAVFGYHAPEGYAYRQVNPEDSETMCEISDLAGRIHPDFLDADKQSWYMDPKRREETAGRLEPNNHPYAIMGLRPGSEAACHGTMKWKRDLIQIVHDSSLRVEEDMMFFYVKSIREVLGLPVPGKGSKETGDKEVGASEKTIRRQRHN</sequence>
<dbReference type="RefSeq" id="XP_066615548.1">
    <property type="nucleotide sequence ID" value="XM_066756771.1"/>
</dbReference>
<dbReference type="Pfam" id="PF10383">
    <property type="entry name" value="Clr2"/>
    <property type="match status" value="1"/>
</dbReference>
<evidence type="ECO:0000313" key="5">
    <source>
        <dbReference type="Proteomes" id="UP000054399"/>
    </source>
</evidence>
<feature type="region of interest" description="Disordered" evidence="1">
    <location>
        <begin position="144"/>
        <end position="206"/>
    </location>
</feature>